<keyword evidence="2 3" id="KW-0732">Signal</keyword>
<proteinExistence type="inferred from homology"/>
<dbReference type="Gene3D" id="3.40.190.10">
    <property type="entry name" value="Periplasmic binding protein-like II"/>
    <property type="match status" value="2"/>
</dbReference>
<evidence type="ECO:0000256" key="2">
    <source>
        <dbReference type="ARBA" id="ARBA00022729"/>
    </source>
</evidence>
<organism evidence="5 6">
    <name type="scientific">Francisella uliginis</name>
    <dbReference type="NCBI Taxonomy" id="573570"/>
    <lineage>
        <taxon>Bacteria</taxon>
        <taxon>Pseudomonadati</taxon>
        <taxon>Pseudomonadota</taxon>
        <taxon>Gammaproteobacteria</taxon>
        <taxon>Thiotrichales</taxon>
        <taxon>Francisellaceae</taxon>
        <taxon>Francisella</taxon>
    </lineage>
</organism>
<gene>
    <name evidence="5" type="ORF">F7310_00985</name>
</gene>
<evidence type="ECO:0000256" key="3">
    <source>
        <dbReference type="SAM" id="SignalP"/>
    </source>
</evidence>
<evidence type="ECO:0000313" key="5">
    <source>
        <dbReference type="EMBL" id="API86016.1"/>
    </source>
</evidence>
<dbReference type="Proteomes" id="UP000184222">
    <property type="component" value="Chromosome"/>
</dbReference>
<evidence type="ECO:0000259" key="4">
    <source>
        <dbReference type="SMART" id="SM00062"/>
    </source>
</evidence>
<keyword evidence="6" id="KW-1185">Reference proteome</keyword>
<accession>A0A1L4BQB6</accession>
<feature type="signal peptide" evidence="3">
    <location>
        <begin position="1"/>
        <end position="20"/>
    </location>
</feature>
<dbReference type="SMART" id="SM00062">
    <property type="entry name" value="PBPb"/>
    <property type="match status" value="1"/>
</dbReference>
<sequence length="245" mass="27855">MKKFFYTAIISILFFTSSYSDIIVGTTGDYAPFSNYDKSTNTFTGKDIQLIKEFAKSKNEKVKFVKTTWKTATHDLKANKFEIFVGGMTITAQRKKGFLFSSPLETSRKAAMTACKNLGKYKTFKDIDNPKTLVIENRGGTNEKFALQKLKKANLLIINDNKEAVKSIVDGIGDIHPDIMFTDNSEIKYQHSINPKICQIPIQIDKTSSFKAFMFNKTANGRKLAIQFDQWLKNNPKIFKTYTNS</sequence>
<dbReference type="RefSeq" id="WP_072711216.1">
    <property type="nucleotide sequence ID" value="NZ_CP016796.1"/>
</dbReference>
<dbReference type="SUPFAM" id="SSF53850">
    <property type="entry name" value="Periplasmic binding protein-like II"/>
    <property type="match status" value="1"/>
</dbReference>
<comment type="similarity">
    <text evidence="1">Belongs to the bacterial solute-binding protein 3 family.</text>
</comment>
<feature type="domain" description="Solute-binding protein family 3/N-terminal" evidence="4">
    <location>
        <begin position="21"/>
        <end position="245"/>
    </location>
</feature>
<reference evidence="5 6" key="1">
    <citation type="journal article" date="2016" name="Appl. Environ. Microbiol.">
        <title>Whole genome relationships among Francisella bacteria of diverse origin define new species and provide specific regions for detection.</title>
        <authorList>
            <person name="Challacombe J.F."/>
            <person name="Petersen J.M."/>
            <person name="Gallegos-Graves V."/>
            <person name="Hodge D."/>
            <person name="Pillai S."/>
            <person name="Kuske C.R."/>
        </authorList>
    </citation>
    <scope>NUCLEOTIDE SEQUENCE [LARGE SCALE GENOMIC DNA]</scope>
    <source>
        <strain evidence="6">TX07-7310</strain>
    </source>
</reference>
<dbReference type="EMBL" id="CP016796">
    <property type="protein sequence ID" value="API86016.1"/>
    <property type="molecule type" value="Genomic_DNA"/>
</dbReference>
<dbReference type="STRING" id="573570.F7310_00985"/>
<evidence type="ECO:0000256" key="1">
    <source>
        <dbReference type="ARBA" id="ARBA00010333"/>
    </source>
</evidence>
<feature type="chain" id="PRO_5012159600" evidence="3">
    <location>
        <begin position="21"/>
        <end position="245"/>
    </location>
</feature>
<dbReference type="OrthoDB" id="7708309at2"/>
<dbReference type="AlphaFoldDB" id="A0A1L4BQB6"/>
<dbReference type="PANTHER" id="PTHR35936">
    <property type="entry name" value="MEMBRANE-BOUND LYTIC MUREIN TRANSGLYCOSYLASE F"/>
    <property type="match status" value="1"/>
</dbReference>
<evidence type="ECO:0000313" key="6">
    <source>
        <dbReference type="Proteomes" id="UP000184222"/>
    </source>
</evidence>
<protein>
    <submittedName>
        <fullName evidence="5">Cyclohexadienyl dehydratase</fullName>
    </submittedName>
</protein>
<dbReference type="PANTHER" id="PTHR35936:SF19">
    <property type="entry name" value="AMINO-ACID-BINDING PROTEIN YXEM-RELATED"/>
    <property type="match status" value="1"/>
</dbReference>
<dbReference type="Pfam" id="PF00497">
    <property type="entry name" value="SBP_bac_3"/>
    <property type="match status" value="1"/>
</dbReference>
<dbReference type="KEGG" id="frx:F7310_00985"/>
<name>A0A1L4BQB6_9GAMM</name>
<dbReference type="InterPro" id="IPR001638">
    <property type="entry name" value="Solute-binding_3/MltF_N"/>
</dbReference>